<evidence type="ECO:0000313" key="5">
    <source>
        <dbReference type="EMBL" id="MBQ0928392.1"/>
    </source>
</evidence>
<dbReference type="SUPFAM" id="SSF51735">
    <property type="entry name" value="NAD(P)-binding Rossmann-fold domains"/>
    <property type="match status" value="1"/>
</dbReference>
<keyword evidence="2" id="KW-0560">Oxidoreductase</keyword>
<dbReference type="Pfam" id="PF01408">
    <property type="entry name" value="GFO_IDH_MocA"/>
    <property type="match status" value="1"/>
</dbReference>
<reference evidence="5 6" key="1">
    <citation type="submission" date="2021-04" db="EMBL/GenBank/DDBJ databases">
        <title>Whole-genome sequencing of Saccharopolyspora endophytica KCTC 19397.</title>
        <authorList>
            <person name="Ay H."/>
            <person name="Saygin H."/>
            <person name="Sahin N."/>
        </authorList>
    </citation>
    <scope>NUCLEOTIDE SEQUENCE [LARGE SCALE GENOMIC DNA]</scope>
    <source>
        <strain evidence="5 6">KCTC 19397</strain>
    </source>
</reference>
<name>A0ABS5DQ17_9PSEU</name>
<dbReference type="Proteomes" id="UP000674084">
    <property type="component" value="Unassembled WGS sequence"/>
</dbReference>
<comment type="caution">
    <text evidence="5">The sequence shown here is derived from an EMBL/GenBank/DDBJ whole genome shotgun (WGS) entry which is preliminary data.</text>
</comment>
<gene>
    <name evidence="5" type="ORF">KBO27_30990</name>
</gene>
<dbReference type="EMBL" id="JAGPXE010000018">
    <property type="protein sequence ID" value="MBQ0928392.1"/>
    <property type="molecule type" value="Genomic_DNA"/>
</dbReference>
<dbReference type="RefSeq" id="WP_210973398.1">
    <property type="nucleotide sequence ID" value="NZ_JAGPXE010000018.1"/>
</dbReference>
<dbReference type="InterPro" id="IPR000683">
    <property type="entry name" value="Gfo/Idh/MocA-like_OxRdtase_N"/>
</dbReference>
<accession>A0ABS5DQ17</accession>
<proteinExistence type="inferred from homology"/>
<dbReference type="PANTHER" id="PTHR43818:SF11">
    <property type="entry name" value="BCDNA.GH03377"/>
    <property type="match status" value="1"/>
</dbReference>
<dbReference type="InterPro" id="IPR036291">
    <property type="entry name" value="NAD(P)-bd_dom_sf"/>
</dbReference>
<dbReference type="InterPro" id="IPR004104">
    <property type="entry name" value="Gfo/Idh/MocA-like_OxRdtase_C"/>
</dbReference>
<dbReference type="SUPFAM" id="SSF55347">
    <property type="entry name" value="Glyceraldehyde-3-phosphate dehydrogenase-like, C-terminal domain"/>
    <property type="match status" value="1"/>
</dbReference>
<evidence type="ECO:0000256" key="1">
    <source>
        <dbReference type="ARBA" id="ARBA00010928"/>
    </source>
</evidence>
<dbReference type="Gene3D" id="3.30.360.10">
    <property type="entry name" value="Dihydrodipicolinate Reductase, domain 2"/>
    <property type="match status" value="1"/>
</dbReference>
<feature type="domain" description="Gfo/Idh/MocA-like oxidoreductase N-terminal" evidence="3">
    <location>
        <begin position="3"/>
        <end position="121"/>
    </location>
</feature>
<organism evidence="5 6">
    <name type="scientific">Saccharopolyspora endophytica</name>
    <dbReference type="NCBI Taxonomy" id="543886"/>
    <lineage>
        <taxon>Bacteria</taxon>
        <taxon>Bacillati</taxon>
        <taxon>Actinomycetota</taxon>
        <taxon>Actinomycetes</taxon>
        <taxon>Pseudonocardiales</taxon>
        <taxon>Pseudonocardiaceae</taxon>
        <taxon>Saccharopolyspora</taxon>
    </lineage>
</organism>
<dbReference type="Pfam" id="PF02894">
    <property type="entry name" value="GFO_IDH_MocA_C"/>
    <property type="match status" value="1"/>
</dbReference>
<feature type="domain" description="Gfo/Idh/MocA-like oxidoreductase C-terminal" evidence="4">
    <location>
        <begin position="136"/>
        <end position="327"/>
    </location>
</feature>
<evidence type="ECO:0000313" key="6">
    <source>
        <dbReference type="Proteomes" id="UP000674084"/>
    </source>
</evidence>
<sequence>MTLNVAIIGAGAIAHDHAAALDGLSGVRVSHVISSDPSRAAAVAARAPGAVPTAEAAAVLADPAVTGVSICTATPTHAAWALRSAESGKHVHVEKPVALSLTDFDAMAEACRRARVVFMVGQTVRFQPVVAELAAAVRAGDIGTPRLLHLSWYTGHTWPGGWRAWQLDPAKSGGHPVHNGTHALDLATWLFERRPIRVFARGFPTFAADLPTPDSFHLTVRFDDGSLALIELSYGLTRSGDFLRRYVLAGERGTLAHSTEDEPALISEAAKPAPASIAGAMDRQLDHWVRLIRGEAEPIVRLDQVRATLATALAAQQSLITGQPVEVDHA</sequence>
<evidence type="ECO:0000259" key="4">
    <source>
        <dbReference type="Pfam" id="PF02894"/>
    </source>
</evidence>
<dbReference type="Gene3D" id="3.40.50.720">
    <property type="entry name" value="NAD(P)-binding Rossmann-like Domain"/>
    <property type="match status" value="1"/>
</dbReference>
<evidence type="ECO:0000259" key="3">
    <source>
        <dbReference type="Pfam" id="PF01408"/>
    </source>
</evidence>
<comment type="similarity">
    <text evidence="1">Belongs to the Gfo/Idh/MocA family.</text>
</comment>
<keyword evidence="6" id="KW-1185">Reference proteome</keyword>
<dbReference type="InterPro" id="IPR050463">
    <property type="entry name" value="Gfo/Idh/MocA_oxidrdct_glycsds"/>
</dbReference>
<protein>
    <submittedName>
        <fullName evidence="5">Gfo/Idh/MocA family oxidoreductase</fullName>
    </submittedName>
</protein>
<dbReference type="PANTHER" id="PTHR43818">
    <property type="entry name" value="BCDNA.GH03377"/>
    <property type="match status" value="1"/>
</dbReference>
<evidence type="ECO:0000256" key="2">
    <source>
        <dbReference type="ARBA" id="ARBA00023002"/>
    </source>
</evidence>